<gene>
    <name evidence="3" type="ORF">WR25_07461</name>
</gene>
<feature type="chain" id="PRO_5013036534" description="Abnormal cell migration protein 18-like fibronectin type I domain-containing protein" evidence="1">
    <location>
        <begin position="24"/>
        <end position="167"/>
    </location>
</feature>
<reference evidence="3 4" key="1">
    <citation type="journal article" date="2017" name="Curr. Biol.">
        <title>Genome architecture and evolution of a unichromosomal asexual nematode.</title>
        <authorList>
            <person name="Fradin H."/>
            <person name="Zegar C."/>
            <person name="Gutwein M."/>
            <person name="Lucas J."/>
            <person name="Kovtun M."/>
            <person name="Corcoran D."/>
            <person name="Baugh L.R."/>
            <person name="Kiontke K."/>
            <person name="Gunsalus K."/>
            <person name="Fitch D.H."/>
            <person name="Piano F."/>
        </authorList>
    </citation>
    <scope>NUCLEOTIDE SEQUENCE [LARGE SCALE GENOMIC DNA]</scope>
    <source>
        <strain evidence="3">PF1309</strain>
    </source>
</reference>
<name>A0A2A2JTM2_9BILA</name>
<keyword evidence="4" id="KW-1185">Reference proteome</keyword>
<dbReference type="OrthoDB" id="5846929at2759"/>
<feature type="signal peptide" evidence="1">
    <location>
        <begin position="1"/>
        <end position="23"/>
    </location>
</feature>
<dbReference type="InterPro" id="IPR055119">
    <property type="entry name" value="Mig18_Fn1"/>
</dbReference>
<dbReference type="STRING" id="2018661.A0A2A2JTM2"/>
<evidence type="ECO:0000313" key="3">
    <source>
        <dbReference type="EMBL" id="PAV64909.1"/>
    </source>
</evidence>
<dbReference type="EMBL" id="LIAE01010235">
    <property type="protein sequence ID" value="PAV64909.1"/>
    <property type="molecule type" value="Genomic_DNA"/>
</dbReference>
<protein>
    <recommendedName>
        <fullName evidence="2">Abnormal cell migration protein 18-like fibronectin type I domain-containing protein</fullName>
    </recommendedName>
</protein>
<feature type="domain" description="Abnormal cell migration protein 18-like fibronectin type I" evidence="2">
    <location>
        <begin position="50"/>
        <end position="113"/>
    </location>
</feature>
<dbReference type="AlphaFoldDB" id="A0A2A2JTM2"/>
<comment type="caution">
    <text evidence="3">The sequence shown here is derived from an EMBL/GenBank/DDBJ whole genome shotgun (WGS) entry which is preliminary data.</text>
</comment>
<keyword evidence="1" id="KW-0732">Signal</keyword>
<accession>A0A2A2JTM2</accession>
<dbReference type="Proteomes" id="UP000218231">
    <property type="component" value="Unassembled WGS sequence"/>
</dbReference>
<sequence length="167" mass="18671">MSSFWVLVSLTTFVVGPLNLIDAAPDSMIRHFVINETASMQKAFDQMPKECTKNGKTFKEGESFEFGNLRYKCQKYGVYSIEGCQTDDKKPIALGESTVINDVKHQCLSVGNSIHYRQTPSLKTVNIPEGWTVIDGGSNKIPNTNATVITRILMFNAIPGQHQRQRN</sequence>
<evidence type="ECO:0000313" key="4">
    <source>
        <dbReference type="Proteomes" id="UP000218231"/>
    </source>
</evidence>
<evidence type="ECO:0000259" key="2">
    <source>
        <dbReference type="Pfam" id="PF23003"/>
    </source>
</evidence>
<evidence type="ECO:0000256" key="1">
    <source>
        <dbReference type="SAM" id="SignalP"/>
    </source>
</evidence>
<organism evidence="3 4">
    <name type="scientific">Diploscapter pachys</name>
    <dbReference type="NCBI Taxonomy" id="2018661"/>
    <lineage>
        <taxon>Eukaryota</taxon>
        <taxon>Metazoa</taxon>
        <taxon>Ecdysozoa</taxon>
        <taxon>Nematoda</taxon>
        <taxon>Chromadorea</taxon>
        <taxon>Rhabditida</taxon>
        <taxon>Rhabditina</taxon>
        <taxon>Rhabditomorpha</taxon>
        <taxon>Rhabditoidea</taxon>
        <taxon>Rhabditidae</taxon>
        <taxon>Diploscapter</taxon>
    </lineage>
</organism>
<dbReference type="Pfam" id="PF23003">
    <property type="entry name" value="Fn1_2"/>
    <property type="match status" value="1"/>
</dbReference>
<proteinExistence type="predicted"/>